<accession>A0A151WEV5</accession>
<proteinExistence type="predicted"/>
<name>A0A151WEV5_9HYME</name>
<dbReference type="AlphaFoldDB" id="A0A151WEV5"/>
<protein>
    <submittedName>
        <fullName evidence="2">Uncharacterized protein</fullName>
    </submittedName>
</protein>
<feature type="non-terminal residue" evidence="2">
    <location>
        <position position="1"/>
    </location>
</feature>
<sequence>ILEDFFCTKRFSVLNNLSFFLDIYIVNLFFHNFGAFHLRGRILKCFRLKRLLESQDVIVILPRYVSIDLLRRKILCDYHSRDCLQNLRYLLRFLFDRQRISSNLIWQSTSMISILDLKSETSLCPILALPPALSIADLRPSSDEGPGWDFVISSSSAPTSSKIRATPVALAMICFA</sequence>
<evidence type="ECO:0000313" key="3">
    <source>
        <dbReference type="Proteomes" id="UP000075809"/>
    </source>
</evidence>
<evidence type="ECO:0000256" key="1">
    <source>
        <dbReference type="SAM" id="Phobius"/>
    </source>
</evidence>
<gene>
    <name evidence="2" type="ORF">ALC60_14802</name>
</gene>
<feature type="transmembrane region" description="Helical" evidence="1">
    <location>
        <begin position="19"/>
        <end position="38"/>
    </location>
</feature>
<dbReference type="EMBL" id="KQ983238">
    <property type="protein sequence ID" value="KYQ46380.1"/>
    <property type="molecule type" value="Genomic_DNA"/>
</dbReference>
<dbReference type="Proteomes" id="UP000075809">
    <property type="component" value="Unassembled WGS sequence"/>
</dbReference>
<keyword evidence="3" id="KW-1185">Reference proteome</keyword>
<keyword evidence="1" id="KW-1133">Transmembrane helix</keyword>
<keyword evidence="1" id="KW-0812">Transmembrane</keyword>
<evidence type="ECO:0000313" key="2">
    <source>
        <dbReference type="EMBL" id="KYQ46380.1"/>
    </source>
</evidence>
<keyword evidence="1" id="KW-0472">Membrane</keyword>
<reference evidence="2 3" key="1">
    <citation type="submission" date="2015-09" db="EMBL/GenBank/DDBJ databases">
        <title>Trachymyrmex zeteki WGS genome.</title>
        <authorList>
            <person name="Nygaard S."/>
            <person name="Hu H."/>
            <person name="Boomsma J."/>
            <person name="Zhang G."/>
        </authorList>
    </citation>
    <scope>NUCLEOTIDE SEQUENCE [LARGE SCALE GENOMIC DNA]</scope>
    <source>
        <strain evidence="2">Tzet28-1</strain>
        <tissue evidence="2">Whole body</tissue>
    </source>
</reference>
<organism evidence="2 3">
    <name type="scientific">Mycetomoellerius zeteki</name>
    <dbReference type="NCBI Taxonomy" id="64791"/>
    <lineage>
        <taxon>Eukaryota</taxon>
        <taxon>Metazoa</taxon>
        <taxon>Ecdysozoa</taxon>
        <taxon>Arthropoda</taxon>
        <taxon>Hexapoda</taxon>
        <taxon>Insecta</taxon>
        <taxon>Pterygota</taxon>
        <taxon>Neoptera</taxon>
        <taxon>Endopterygota</taxon>
        <taxon>Hymenoptera</taxon>
        <taxon>Apocrita</taxon>
        <taxon>Aculeata</taxon>
        <taxon>Formicoidea</taxon>
        <taxon>Formicidae</taxon>
        <taxon>Myrmicinae</taxon>
        <taxon>Mycetomoellerius</taxon>
    </lineage>
</organism>